<dbReference type="FunCoup" id="A0A3M0C7T4">
    <property type="interactions" value="16"/>
</dbReference>
<feature type="domain" description="Scaffold protein Nfu/NifU N-terminal" evidence="2">
    <location>
        <begin position="3"/>
        <end position="89"/>
    </location>
</feature>
<dbReference type="GO" id="GO:0005506">
    <property type="term" value="F:iron ion binding"/>
    <property type="evidence" value="ECO:0007669"/>
    <property type="project" value="InterPro"/>
</dbReference>
<evidence type="ECO:0000256" key="1">
    <source>
        <dbReference type="ARBA" id="ARBA00006420"/>
    </source>
</evidence>
<evidence type="ECO:0000259" key="2">
    <source>
        <dbReference type="SMART" id="SM00932"/>
    </source>
</evidence>
<dbReference type="InterPro" id="IPR034904">
    <property type="entry name" value="FSCA_dom_sf"/>
</dbReference>
<dbReference type="InterPro" id="IPR014824">
    <property type="entry name" value="Nfu/NifU_N"/>
</dbReference>
<dbReference type="Gene3D" id="3.30.1370.70">
    <property type="entry name" value="Scaffold protein Nfu/NifU, N-terminal domain"/>
    <property type="match status" value="1"/>
</dbReference>
<dbReference type="Pfam" id="PF08712">
    <property type="entry name" value="Nfu_N"/>
    <property type="match status" value="1"/>
</dbReference>
<dbReference type="EMBL" id="REFR01000014">
    <property type="protein sequence ID" value="RMB02856.1"/>
    <property type="molecule type" value="Genomic_DNA"/>
</dbReference>
<dbReference type="Gene3D" id="3.30.300.130">
    <property type="entry name" value="Fe-S cluster assembly (FSCA)"/>
    <property type="match status" value="1"/>
</dbReference>
<dbReference type="InterPro" id="IPR001075">
    <property type="entry name" value="NIF_FeS_clus_asmbl_NifU_C"/>
</dbReference>
<dbReference type="OrthoDB" id="9796965at2"/>
<evidence type="ECO:0000313" key="4">
    <source>
        <dbReference type="Proteomes" id="UP000271227"/>
    </source>
</evidence>
<dbReference type="Proteomes" id="UP000271227">
    <property type="component" value="Unassembled WGS sequence"/>
</dbReference>
<organism evidence="3 4">
    <name type="scientific">Eilatimonas milleporae</name>
    <dbReference type="NCBI Taxonomy" id="911205"/>
    <lineage>
        <taxon>Bacteria</taxon>
        <taxon>Pseudomonadati</taxon>
        <taxon>Pseudomonadota</taxon>
        <taxon>Alphaproteobacteria</taxon>
        <taxon>Kordiimonadales</taxon>
        <taxon>Kordiimonadaceae</taxon>
        <taxon>Eilatimonas</taxon>
    </lineage>
</organism>
<gene>
    <name evidence="3" type="ORF">BXY39_3208</name>
</gene>
<dbReference type="SUPFAM" id="SSF117916">
    <property type="entry name" value="Fe-S cluster assembly (FSCA) domain-like"/>
    <property type="match status" value="1"/>
</dbReference>
<dbReference type="SMART" id="SM00932">
    <property type="entry name" value="Nfu_N"/>
    <property type="match status" value="1"/>
</dbReference>
<dbReference type="PANTHER" id="PTHR11178:SF1">
    <property type="entry name" value="NFU1 IRON-SULFUR CLUSTER SCAFFOLD HOMOLOG, MITOCHONDRIAL"/>
    <property type="match status" value="1"/>
</dbReference>
<dbReference type="RefSeq" id="WP_121939848.1">
    <property type="nucleotide sequence ID" value="NZ_REFR01000014.1"/>
</dbReference>
<dbReference type="InterPro" id="IPR035433">
    <property type="entry name" value="NFU1-like"/>
</dbReference>
<proteinExistence type="inferred from homology"/>
<keyword evidence="4" id="KW-1185">Reference proteome</keyword>
<name>A0A3M0C7T4_9PROT</name>
<dbReference type="SUPFAM" id="SSF110836">
    <property type="entry name" value="Hypothetical protein SAV1430"/>
    <property type="match status" value="1"/>
</dbReference>
<accession>A0A3M0C7T4</accession>
<evidence type="ECO:0000313" key="3">
    <source>
        <dbReference type="EMBL" id="RMB02856.1"/>
    </source>
</evidence>
<sequence>MFIETETTPNPETLKFLPGQVVMASGSAHFSGPDGAEDSPLAQALFGVEGVAGVFLGSDYVSVSKASDADWTGLKPEILAALMAFFASGAPVITAEVEDEVAVEEDEADADIIEQIKVLLDEKVRPAVAQDGGDIVYRGFREGIVYLQMQGACSGCPSSTMTLKHGIENLLKYYVPEVVDVRPV</sequence>
<reference evidence="3 4" key="1">
    <citation type="submission" date="2018-10" db="EMBL/GenBank/DDBJ databases">
        <title>Genomic Encyclopedia of Archaeal and Bacterial Type Strains, Phase II (KMG-II): from individual species to whole genera.</title>
        <authorList>
            <person name="Goeker M."/>
        </authorList>
    </citation>
    <scope>NUCLEOTIDE SEQUENCE [LARGE SCALE GENOMIC DNA]</scope>
    <source>
        <strain evidence="3 4">DSM 25217</strain>
    </source>
</reference>
<dbReference type="PANTHER" id="PTHR11178">
    <property type="entry name" value="IRON-SULFUR CLUSTER SCAFFOLD PROTEIN NFU-RELATED"/>
    <property type="match status" value="1"/>
</dbReference>
<protein>
    <submittedName>
        <fullName evidence="3">Fe-S cluster biogenesis protein NfuA</fullName>
    </submittedName>
</protein>
<dbReference type="FunFam" id="3.30.300.130:FF:000001">
    <property type="entry name" value="NFU1 iron-sulfur cluster scaffold"/>
    <property type="match status" value="1"/>
</dbReference>
<comment type="similarity">
    <text evidence="1">Belongs to the NifU family.</text>
</comment>
<dbReference type="PIRSF" id="PIRSF036773">
    <property type="entry name" value="HIRIP5"/>
    <property type="match status" value="1"/>
</dbReference>
<dbReference type="InParanoid" id="A0A3M0C7T4"/>
<dbReference type="GO" id="GO:0051536">
    <property type="term" value="F:iron-sulfur cluster binding"/>
    <property type="evidence" value="ECO:0007669"/>
    <property type="project" value="InterPro"/>
</dbReference>
<dbReference type="Pfam" id="PF01106">
    <property type="entry name" value="NifU"/>
    <property type="match status" value="1"/>
</dbReference>
<dbReference type="GO" id="GO:0016226">
    <property type="term" value="P:iron-sulfur cluster assembly"/>
    <property type="evidence" value="ECO:0007669"/>
    <property type="project" value="InterPro"/>
</dbReference>
<comment type="caution">
    <text evidence="3">The sequence shown here is derived from an EMBL/GenBank/DDBJ whole genome shotgun (WGS) entry which is preliminary data.</text>
</comment>
<dbReference type="InterPro" id="IPR036498">
    <property type="entry name" value="Nfu/NifU_N_sf"/>
</dbReference>
<dbReference type="AlphaFoldDB" id="A0A3M0C7T4"/>